<dbReference type="EMBL" id="JADBGQ010000003">
    <property type="protein sequence ID" value="KAG5403858.1"/>
    <property type="molecule type" value="Genomic_DNA"/>
</dbReference>
<keyword evidence="3" id="KW-1185">Reference proteome</keyword>
<dbReference type="Proteomes" id="UP000823674">
    <property type="component" value="Chromosome A03"/>
</dbReference>
<evidence type="ECO:0000313" key="2">
    <source>
        <dbReference type="EMBL" id="KAG5403858.1"/>
    </source>
</evidence>
<protein>
    <submittedName>
        <fullName evidence="2">Uncharacterized protein</fullName>
    </submittedName>
</protein>
<comment type="caution">
    <text evidence="2">The sequence shown here is derived from an EMBL/GenBank/DDBJ whole genome shotgun (WGS) entry which is preliminary data.</text>
</comment>
<sequence length="175" mass="18854">MIDRSAVLASSLCHESAVSPSPQRPPAPKLHCFKPTVVILRSCSAPPPWPTSSLLSTSSASRLVVFSFSREPPLADHHVCLGSESRAPTSSSSSQAWLVVVVQFVFQPAAPNSSSATPVIISVMAELQIEKLNSSSNGYLVQFAYSVVLSAISIVGISRGNRRNHRDGNEEERQW</sequence>
<evidence type="ECO:0000313" key="3">
    <source>
        <dbReference type="Proteomes" id="UP000823674"/>
    </source>
</evidence>
<proteinExistence type="predicted"/>
<keyword evidence="1" id="KW-0472">Membrane</keyword>
<accession>A0ABQ7MZU6</accession>
<keyword evidence="1" id="KW-1133">Transmembrane helix</keyword>
<evidence type="ECO:0000256" key="1">
    <source>
        <dbReference type="SAM" id="Phobius"/>
    </source>
</evidence>
<organism evidence="2 3">
    <name type="scientific">Brassica rapa subsp. trilocularis</name>
    <dbReference type="NCBI Taxonomy" id="1813537"/>
    <lineage>
        <taxon>Eukaryota</taxon>
        <taxon>Viridiplantae</taxon>
        <taxon>Streptophyta</taxon>
        <taxon>Embryophyta</taxon>
        <taxon>Tracheophyta</taxon>
        <taxon>Spermatophyta</taxon>
        <taxon>Magnoliopsida</taxon>
        <taxon>eudicotyledons</taxon>
        <taxon>Gunneridae</taxon>
        <taxon>Pentapetalae</taxon>
        <taxon>rosids</taxon>
        <taxon>malvids</taxon>
        <taxon>Brassicales</taxon>
        <taxon>Brassicaceae</taxon>
        <taxon>Brassiceae</taxon>
        <taxon>Brassica</taxon>
    </lineage>
</organism>
<gene>
    <name evidence="2" type="primary">A03p015230.1_BraROA</name>
    <name evidence="2" type="ORF">IGI04_009977</name>
</gene>
<keyword evidence="1" id="KW-0812">Transmembrane</keyword>
<feature type="transmembrane region" description="Helical" evidence="1">
    <location>
        <begin position="139"/>
        <end position="157"/>
    </location>
</feature>
<name>A0ABQ7MZU6_BRACM</name>
<reference evidence="2 3" key="1">
    <citation type="submission" date="2021-03" db="EMBL/GenBank/DDBJ databases">
        <authorList>
            <person name="King G.J."/>
            <person name="Bancroft I."/>
            <person name="Baten A."/>
            <person name="Bloomfield J."/>
            <person name="Borpatragohain P."/>
            <person name="He Z."/>
            <person name="Irish N."/>
            <person name="Irwin J."/>
            <person name="Liu K."/>
            <person name="Mauleon R.P."/>
            <person name="Moore J."/>
            <person name="Morris R."/>
            <person name="Ostergaard L."/>
            <person name="Wang B."/>
            <person name="Wells R."/>
        </authorList>
    </citation>
    <scope>NUCLEOTIDE SEQUENCE [LARGE SCALE GENOMIC DNA]</scope>
    <source>
        <strain evidence="2">R-o-18</strain>
        <tissue evidence="2">Leaf</tissue>
    </source>
</reference>